<reference evidence="2" key="1">
    <citation type="submission" date="2020-10" db="EMBL/GenBank/DDBJ databases">
        <title>Taxonomic study of unclassified bacteria belonging to the class Ktedonobacteria.</title>
        <authorList>
            <person name="Yabe S."/>
            <person name="Wang C.M."/>
            <person name="Zheng Y."/>
            <person name="Sakai Y."/>
            <person name="Cavaletti L."/>
            <person name="Monciardini P."/>
            <person name="Donadio S."/>
        </authorList>
    </citation>
    <scope>NUCLEOTIDE SEQUENCE</scope>
    <source>
        <strain evidence="2">ID150040</strain>
    </source>
</reference>
<accession>A0A8J3N2C1</accession>
<keyword evidence="3" id="KW-1185">Reference proteome</keyword>
<dbReference type="RefSeq" id="WP_220204140.1">
    <property type="nucleotide sequence ID" value="NZ_BNJK01000001.1"/>
</dbReference>
<keyword evidence="1" id="KW-0472">Membrane</keyword>
<evidence type="ECO:0000256" key="1">
    <source>
        <dbReference type="SAM" id="Phobius"/>
    </source>
</evidence>
<proteinExistence type="predicted"/>
<protein>
    <submittedName>
        <fullName evidence="2">Uncharacterized protein</fullName>
    </submittedName>
</protein>
<keyword evidence="1" id="KW-0812">Transmembrane</keyword>
<evidence type="ECO:0000313" key="2">
    <source>
        <dbReference type="EMBL" id="GHO93353.1"/>
    </source>
</evidence>
<sequence>MQADVTLGVIIAAFAPPFGAAIIILFCLQSYVSLHIGQYNCIIDTYNRMLHKKEKSVFTYTLESTMYVCIQPIRHILAHNLHHAACPSHRLFHHCNINIYQYSGGDGADAKYRAVRPAPKLALHALHLLQKKDADCNQFFDVFDALPLFISGETTIKRRT</sequence>
<organism evidence="2 3">
    <name type="scientific">Reticulibacter mediterranei</name>
    <dbReference type="NCBI Taxonomy" id="2778369"/>
    <lineage>
        <taxon>Bacteria</taxon>
        <taxon>Bacillati</taxon>
        <taxon>Chloroflexota</taxon>
        <taxon>Ktedonobacteria</taxon>
        <taxon>Ktedonobacterales</taxon>
        <taxon>Reticulibacteraceae</taxon>
        <taxon>Reticulibacter</taxon>
    </lineage>
</organism>
<name>A0A8J3N2C1_9CHLR</name>
<feature type="transmembrane region" description="Helical" evidence="1">
    <location>
        <begin position="6"/>
        <end position="28"/>
    </location>
</feature>
<keyword evidence="1" id="KW-1133">Transmembrane helix</keyword>
<gene>
    <name evidence="2" type="ORF">KSF_034010</name>
</gene>
<dbReference type="AlphaFoldDB" id="A0A8J3N2C1"/>
<evidence type="ECO:0000313" key="3">
    <source>
        <dbReference type="Proteomes" id="UP000597444"/>
    </source>
</evidence>
<dbReference type="Proteomes" id="UP000597444">
    <property type="component" value="Unassembled WGS sequence"/>
</dbReference>
<comment type="caution">
    <text evidence="2">The sequence shown here is derived from an EMBL/GenBank/DDBJ whole genome shotgun (WGS) entry which is preliminary data.</text>
</comment>
<dbReference type="EMBL" id="BNJK01000001">
    <property type="protein sequence ID" value="GHO93353.1"/>
    <property type="molecule type" value="Genomic_DNA"/>
</dbReference>